<accession>W4MBG8</accession>
<proteinExistence type="predicted"/>
<dbReference type="EMBL" id="AZHX01000393">
    <property type="protein sequence ID" value="ETX07699.1"/>
    <property type="molecule type" value="Genomic_DNA"/>
</dbReference>
<reference evidence="2 3" key="1">
    <citation type="journal article" date="2014" name="Nature">
        <title>An environmental bacterial taxon with a large and distinct metabolic repertoire.</title>
        <authorList>
            <person name="Wilson M.C."/>
            <person name="Mori T."/>
            <person name="Ruckert C."/>
            <person name="Uria A.R."/>
            <person name="Helf M.J."/>
            <person name="Takada K."/>
            <person name="Gernert C."/>
            <person name="Steffens U.A."/>
            <person name="Heycke N."/>
            <person name="Schmitt S."/>
            <person name="Rinke C."/>
            <person name="Helfrich E.J."/>
            <person name="Brachmann A.O."/>
            <person name="Gurgui C."/>
            <person name="Wakimoto T."/>
            <person name="Kracht M."/>
            <person name="Crusemann M."/>
            <person name="Hentschel U."/>
            <person name="Abe I."/>
            <person name="Matsunaga S."/>
            <person name="Kalinowski J."/>
            <person name="Takeyama H."/>
            <person name="Piel J."/>
        </authorList>
    </citation>
    <scope>NUCLEOTIDE SEQUENCE [LARGE SCALE GENOMIC DNA]</scope>
    <source>
        <strain evidence="3">TSY2</strain>
    </source>
</reference>
<sequence>MTHENHQQLRLKAGDLNAAVRSLRSALQRDMEVIHTQRQSAIETNVSDEIQRLNKQRDQLSMDLVALEDQVATLERLARGGVRPGREADALVYIDKLAQAFRLAVDDIKTRARSSLLMLERLPAWEVESARASVADADAAAALLKRVLDG</sequence>
<keyword evidence="3" id="KW-1185">Reference proteome</keyword>
<protein>
    <submittedName>
        <fullName evidence="2">Uncharacterized protein</fullName>
    </submittedName>
</protein>
<feature type="coiled-coil region" evidence="1">
    <location>
        <begin position="43"/>
        <end position="77"/>
    </location>
</feature>
<gene>
    <name evidence="2" type="ORF">ETSY2_09645</name>
</gene>
<evidence type="ECO:0000256" key="1">
    <source>
        <dbReference type="SAM" id="Coils"/>
    </source>
</evidence>
<comment type="caution">
    <text evidence="2">The sequence shown here is derived from an EMBL/GenBank/DDBJ whole genome shotgun (WGS) entry which is preliminary data.</text>
</comment>
<organism evidence="2 3">
    <name type="scientific">Candidatus Entotheonella gemina</name>
    <dbReference type="NCBI Taxonomy" id="1429439"/>
    <lineage>
        <taxon>Bacteria</taxon>
        <taxon>Pseudomonadati</taxon>
        <taxon>Nitrospinota/Tectimicrobiota group</taxon>
        <taxon>Candidatus Tectimicrobiota</taxon>
        <taxon>Candidatus Entotheonellia</taxon>
        <taxon>Candidatus Entotheonellales</taxon>
        <taxon>Candidatus Entotheonellaceae</taxon>
        <taxon>Candidatus Entotheonella</taxon>
    </lineage>
</organism>
<dbReference type="AlphaFoldDB" id="W4MBG8"/>
<name>W4MBG8_9BACT</name>
<keyword evidence="1" id="KW-0175">Coiled coil</keyword>
<dbReference type="Proteomes" id="UP000019140">
    <property type="component" value="Unassembled WGS sequence"/>
</dbReference>
<evidence type="ECO:0000313" key="2">
    <source>
        <dbReference type="EMBL" id="ETX07699.1"/>
    </source>
</evidence>
<evidence type="ECO:0000313" key="3">
    <source>
        <dbReference type="Proteomes" id="UP000019140"/>
    </source>
</evidence>
<dbReference type="HOGENOM" id="CLU_1737191_0_0_7"/>